<protein>
    <submittedName>
        <fullName evidence="1">Uncharacterized protein</fullName>
    </submittedName>
</protein>
<dbReference type="EMBL" id="WUMV01000006">
    <property type="protein sequence ID" value="MXN65715.1"/>
    <property type="molecule type" value="Genomic_DNA"/>
</dbReference>
<keyword evidence="2" id="KW-1185">Reference proteome</keyword>
<evidence type="ECO:0000313" key="1">
    <source>
        <dbReference type="EMBL" id="MXN65715.1"/>
    </source>
</evidence>
<evidence type="ECO:0000313" key="2">
    <source>
        <dbReference type="Proteomes" id="UP000433101"/>
    </source>
</evidence>
<comment type="caution">
    <text evidence="1">The sequence shown here is derived from an EMBL/GenBank/DDBJ whole genome shotgun (WGS) entry which is preliminary data.</text>
</comment>
<reference evidence="1 2" key="1">
    <citation type="submission" date="2019-12" db="EMBL/GenBank/DDBJ databases">
        <authorList>
            <person name="Li M."/>
        </authorList>
    </citation>
    <scope>NUCLEOTIDE SEQUENCE [LARGE SCALE GENOMIC DNA]</scope>
    <source>
        <strain evidence="1 2">GBMRC 2046</strain>
    </source>
</reference>
<proteinExistence type="predicted"/>
<dbReference type="Proteomes" id="UP000433101">
    <property type="component" value="Unassembled WGS sequence"/>
</dbReference>
<dbReference type="AlphaFoldDB" id="A0A7X3S8F9"/>
<organism evidence="1 2">
    <name type="scientific">Stappia sediminis</name>
    <dbReference type="NCBI Taxonomy" id="2692190"/>
    <lineage>
        <taxon>Bacteria</taxon>
        <taxon>Pseudomonadati</taxon>
        <taxon>Pseudomonadota</taxon>
        <taxon>Alphaproteobacteria</taxon>
        <taxon>Hyphomicrobiales</taxon>
        <taxon>Stappiaceae</taxon>
        <taxon>Stappia</taxon>
    </lineage>
</organism>
<sequence>MHKFSEEQLRWYSAIGYLTTCWAAAETTLDSIISAVDDGFGGKDIEPNPPISVSQKGAYLRKAFGAHPALRPHYERMDEVLHEAARLADMRHWAVHNSLLERPELDEDMAAIFKYAGETTYQPDRKFASPKEIDKTALDCAVLALNLFYLGCEAVGIISEDHMSKIPGNYMG</sequence>
<dbReference type="RefSeq" id="WP_160775974.1">
    <property type="nucleotide sequence ID" value="NZ_WUMV01000006.1"/>
</dbReference>
<name>A0A7X3S8F9_9HYPH</name>
<accession>A0A7X3S8F9</accession>
<gene>
    <name evidence="1" type="ORF">GR183_12440</name>
</gene>